<keyword evidence="1" id="KW-0472">Membrane</keyword>
<dbReference type="Proteomes" id="UP000250275">
    <property type="component" value="Unassembled WGS sequence"/>
</dbReference>
<keyword evidence="1" id="KW-0812">Transmembrane</keyword>
<gene>
    <name evidence="2" type="ORF">WN48_01718</name>
</gene>
<dbReference type="AlphaFoldDB" id="A0A310SDR9"/>
<keyword evidence="3" id="KW-1185">Reference proteome</keyword>
<keyword evidence="1" id="KW-1133">Transmembrane helix</keyword>
<evidence type="ECO:0000313" key="3">
    <source>
        <dbReference type="Proteomes" id="UP000250275"/>
    </source>
</evidence>
<feature type="transmembrane region" description="Helical" evidence="1">
    <location>
        <begin position="58"/>
        <end position="77"/>
    </location>
</feature>
<sequence length="84" mass="10065">MRFNRYLSTTVPSLSRRPRCFRRRLDEGSCHSEKKGERRRGIGHTYQLTFTLSNFLQAYYTFFHCCILSCYAMIMVLPRFKESP</sequence>
<protein>
    <submittedName>
        <fullName evidence="2">Uncharacterized protein</fullName>
    </submittedName>
</protein>
<accession>A0A310SDR9</accession>
<name>A0A310SDR9_9HYME</name>
<organism evidence="2 3">
    <name type="scientific">Eufriesea mexicana</name>
    <dbReference type="NCBI Taxonomy" id="516756"/>
    <lineage>
        <taxon>Eukaryota</taxon>
        <taxon>Metazoa</taxon>
        <taxon>Ecdysozoa</taxon>
        <taxon>Arthropoda</taxon>
        <taxon>Hexapoda</taxon>
        <taxon>Insecta</taxon>
        <taxon>Pterygota</taxon>
        <taxon>Neoptera</taxon>
        <taxon>Endopterygota</taxon>
        <taxon>Hymenoptera</taxon>
        <taxon>Apocrita</taxon>
        <taxon>Aculeata</taxon>
        <taxon>Apoidea</taxon>
        <taxon>Anthophila</taxon>
        <taxon>Apidae</taxon>
        <taxon>Eufriesea</taxon>
    </lineage>
</organism>
<reference evidence="2 3" key="1">
    <citation type="submission" date="2015-07" db="EMBL/GenBank/DDBJ databases">
        <title>The genome of Eufriesea mexicana.</title>
        <authorList>
            <person name="Pan H."/>
            <person name="Kapheim K."/>
        </authorList>
    </citation>
    <scope>NUCLEOTIDE SEQUENCE [LARGE SCALE GENOMIC DNA]</scope>
    <source>
        <strain evidence="2">0111107269</strain>
        <tissue evidence="2">Whole body</tissue>
    </source>
</reference>
<evidence type="ECO:0000256" key="1">
    <source>
        <dbReference type="SAM" id="Phobius"/>
    </source>
</evidence>
<evidence type="ECO:0000313" key="2">
    <source>
        <dbReference type="EMBL" id="OAD52415.1"/>
    </source>
</evidence>
<dbReference type="EMBL" id="KQ773232">
    <property type="protein sequence ID" value="OAD52415.1"/>
    <property type="molecule type" value="Genomic_DNA"/>
</dbReference>
<proteinExistence type="predicted"/>